<feature type="transmembrane region" description="Helical" evidence="8">
    <location>
        <begin position="184"/>
        <end position="210"/>
    </location>
</feature>
<dbReference type="Proteomes" id="UP000053477">
    <property type="component" value="Unassembled WGS sequence"/>
</dbReference>
<dbReference type="AlphaFoldDB" id="A0A0H2SDN5"/>
<feature type="transmembrane region" description="Helical" evidence="8">
    <location>
        <begin position="615"/>
        <end position="639"/>
    </location>
</feature>
<name>A0A0H2SDN5_9AGAM</name>
<dbReference type="InterPro" id="IPR004680">
    <property type="entry name" value="Cit_transptr-like_dom"/>
</dbReference>
<keyword evidence="3" id="KW-1003">Cell membrane</keyword>
<evidence type="ECO:0000259" key="9">
    <source>
        <dbReference type="Pfam" id="PF03600"/>
    </source>
</evidence>
<keyword evidence="2" id="KW-0813">Transport</keyword>
<dbReference type="STRING" id="27342.A0A0H2SDN5"/>
<evidence type="ECO:0000256" key="1">
    <source>
        <dbReference type="ARBA" id="ARBA00004651"/>
    </source>
</evidence>
<dbReference type="GO" id="GO:0005886">
    <property type="term" value="C:plasma membrane"/>
    <property type="evidence" value="ECO:0007669"/>
    <property type="project" value="UniProtKB-SubCell"/>
</dbReference>
<feature type="transmembrane region" description="Helical" evidence="8">
    <location>
        <begin position="567"/>
        <end position="594"/>
    </location>
</feature>
<evidence type="ECO:0000256" key="7">
    <source>
        <dbReference type="SAM" id="MobiDB-lite"/>
    </source>
</evidence>
<evidence type="ECO:0000256" key="4">
    <source>
        <dbReference type="ARBA" id="ARBA00022692"/>
    </source>
</evidence>
<keyword evidence="5 8" id="KW-1133">Transmembrane helix</keyword>
<organism evidence="10 11">
    <name type="scientific">Schizopora paradoxa</name>
    <dbReference type="NCBI Taxonomy" id="27342"/>
    <lineage>
        <taxon>Eukaryota</taxon>
        <taxon>Fungi</taxon>
        <taxon>Dikarya</taxon>
        <taxon>Basidiomycota</taxon>
        <taxon>Agaricomycotina</taxon>
        <taxon>Agaricomycetes</taxon>
        <taxon>Hymenochaetales</taxon>
        <taxon>Schizoporaceae</taxon>
        <taxon>Schizopora</taxon>
    </lineage>
</organism>
<evidence type="ECO:0000313" key="10">
    <source>
        <dbReference type="EMBL" id="KLO15116.1"/>
    </source>
</evidence>
<feature type="transmembrane region" description="Helical" evidence="8">
    <location>
        <begin position="309"/>
        <end position="331"/>
    </location>
</feature>
<keyword evidence="4 8" id="KW-0812">Transmembrane</keyword>
<evidence type="ECO:0000313" key="11">
    <source>
        <dbReference type="Proteomes" id="UP000053477"/>
    </source>
</evidence>
<keyword evidence="6 8" id="KW-0472">Membrane</keyword>
<evidence type="ECO:0000256" key="8">
    <source>
        <dbReference type="SAM" id="Phobius"/>
    </source>
</evidence>
<evidence type="ECO:0000256" key="6">
    <source>
        <dbReference type="ARBA" id="ARBA00023136"/>
    </source>
</evidence>
<evidence type="ECO:0000256" key="3">
    <source>
        <dbReference type="ARBA" id="ARBA00022475"/>
    </source>
</evidence>
<feature type="compositionally biased region" description="Basic and acidic residues" evidence="7">
    <location>
        <begin position="22"/>
        <end position="31"/>
    </location>
</feature>
<dbReference type="PANTHER" id="PTHR43302">
    <property type="entry name" value="TRANSPORTER ARSB-RELATED"/>
    <property type="match status" value="1"/>
</dbReference>
<dbReference type="EMBL" id="KQ085934">
    <property type="protein sequence ID" value="KLO15116.1"/>
    <property type="molecule type" value="Genomic_DNA"/>
</dbReference>
<gene>
    <name evidence="10" type="ORF">SCHPADRAFT_938982</name>
</gene>
<comment type="subcellular location">
    <subcellularLocation>
        <location evidence="1">Cell membrane</location>
        <topology evidence="1">Multi-pass membrane protein</topology>
    </subcellularLocation>
</comment>
<keyword evidence="11" id="KW-1185">Reference proteome</keyword>
<dbReference type="PANTHER" id="PTHR43302:SF5">
    <property type="entry name" value="TRANSPORTER ARSB-RELATED"/>
    <property type="match status" value="1"/>
</dbReference>
<feature type="domain" description="Citrate transporter-like" evidence="9">
    <location>
        <begin position="153"/>
        <end position="410"/>
    </location>
</feature>
<feature type="transmembrane region" description="Helical" evidence="8">
    <location>
        <begin position="518"/>
        <end position="547"/>
    </location>
</feature>
<dbReference type="Pfam" id="PF03600">
    <property type="entry name" value="CitMHS"/>
    <property type="match status" value="1"/>
</dbReference>
<reference evidence="10 11" key="1">
    <citation type="submission" date="2015-04" db="EMBL/GenBank/DDBJ databases">
        <title>Complete genome sequence of Schizopora paradoxa KUC8140, a cosmopolitan wood degrader in East Asia.</title>
        <authorList>
            <consortium name="DOE Joint Genome Institute"/>
            <person name="Min B."/>
            <person name="Park H."/>
            <person name="Jang Y."/>
            <person name="Kim J.-J."/>
            <person name="Kim K.H."/>
            <person name="Pangilinan J."/>
            <person name="Lipzen A."/>
            <person name="Riley R."/>
            <person name="Grigoriev I.V."/>
            <person name="Spatafora J.W."/>
            <person name="Choi I.-G."/>
        </authorList>
    </citation>
    <scope>NUCLEOTIDE SEQUENCE [LARGE SCALE GENOMIC DNA]</scope>
    <source>
        <strain evidence="10 11">KUC8140</strain>
    </source>
</reference>
<feature type="region of interest" description="Disordered" evidence="7">
    <location>
        <begin position="1"/>
        <end position="59"/>
    </location>
</feature>
<protein>
    <recommendedName>
        <fullName evidence="9">Citrate transporter-like domain-containing protein</fullName>
    </recommendedName>
</protein>
<sequence>MAEDPGPEGDRQNCRRRKKKETIHLDYEHMSGARVTNNSPDLNNRRAEDHSQTTPGGRHHWHIADLDAEEWARVWRRPQALVALVAFCDPVLSLRQNQEALARHECSPPPPVEDPTTPLCSEVWSRDSDDEIVGGSQFAPGPGLGGDSKAPVVIVFFLWAVTAINSDVVRQGFVGANGVQPLNIMAMFISLAYLSVSLDRTGLFGFLAVWVAKRGKSSGRRLFLLLYLFFFACSMLFGNDPVTLSGTPFLAHFVRYSGIDPPTAWIFSQFIRANTSIVNKACDLGSSSLTSSHPSSAILPPSNPTNLVVATHTVVPTLLVAISQFILLRYIQFNSSALIPKTFTVVAVQVFHETEDVELSVEVGSPAHPGSSEGQHIGQLSDKPGAVFGSVLFVSTLLVLLGTSVKHIPMWYVTAPSAVAMGIRDIFHDRGRWDRRSVQSTTTNESKANDANTNAELIAQRSALRRFQHAFEYRLPAFSKWCKALTVSGWIEVFAKWWSAWVNVCGPADSLRAVVGSVFGMSIVSVLMCNFCGTNIGATIFLSQIVLGWLDMVESSRQPVNPRLRLAVIYSMALGVNFGAYSFAFSASLAGLLWKGILENNGINRIKIRQRDFALQNIPSVAVAIAVSAVAILVEVVIVER</sequence>
<feature type="transmembrane region" description="Helical" evidence="8">
    <location>
        <begin position="222"/>
        <end position="239"/>
    </location>
</feature>
<dbReference type="GO" id="GO:0055085">
    <property type="term" value="P:transmembrane transport"/>
    <property type="evidence" value="ECO:0007669"/>
    <property type="project" value="InterPro"/>
</dbReference>
<accession>A0A0H2SDN5</accession>
<evidence type="ECO:0000256" key="5">
    <source>
        <dbReference type="ARBA" id="ARBA00022989"/>
    </source>
</evidence>
<evidence type="ECO:0000256" key="2">
    <source>
        <dbReference type="ARBA" id="ARBA00022448"/>
    </source>
</evidence>
<proteinExistence type="predicted"/>
<dbReference type="InParanoid" id="A0A0H2SDN5"/>
<dbReference type="OrthoDB" id="442352at2759"/>